<keyword evidence="7" id="KW-0472">Membrane</keyword>
<keyword evidence="4" id="KW-1015">Disulfide bond</keyword>
<dbReference type="SUPFAM" id="SSF52200">
    <property type="entry name" value="Toll/Interleukin receptor TIR domain"/>
    <property type="match status" value="1"/>
</dbReference>
<feature type="domain" description="Ig-like" evidence="10">
    <location>
        <begin position="217"/>
        <end position="313"/>
    </location>
</feature>
<evidence type="ECO:0000256" key="4">
    <source>
        <dbReference type="ARBA" id="ARBA00023157"/>
    </source>
</evidence>
<dbReference type="Pfam" id="PF01582">
    <property type="entry name" value="TIR"/>
    <property type="match status" value="1"/>
</dbReference>
<dbReference type="AlphaFoldDB" id="A0A6P7H522"/>
<name>A0A6P7H522_9TELE</name>
<keyword evidence="11" id="KW-1185">Reference proteome</keyword>
<dbReference type="PANTHER" id="PTHR11890">
    <property type="entry name" value="INTERLEUKIN-1 RECEPTOR FAMILY MEMBER"/>
    <property type="match status" value="1"/>
</dbReference>
<keyword evidence="8" id="KW-0732">Signal</keyword>
<evidence type="ECO:0000256" key="5">
    <source>
        <dbReference type="ARBA" id="ARBA00023180"/>
    </source>
</evidence>
<organism evidence="11 12">
    <name type="scientific">Parambassis ranga</name>
    <name type="common">Indian glassy fish</name>
    <dbReference type="NCBI Taxonomy" id="210632"/>
    <lineage>
        <taxon>Eukaryota</taxon>
        <taxon>Metazoa</taxon>
        <taxon>Chordata</taxon>
        <taxon>Craniata</taxon>
        <taxon>Vertebrata</taxon>
        <taxon>Euteleostomi</taxon>
        <taxon>Actinopterygii</taxon>
        <taxon>Neopterygii</taxon>
        <taxon>Teleostei</taxon>
        <taxon>Neoteleostei</taxon>
        <taxon>Acanthomorphata</taxon>
        <taxon>Ovalentaria</taxon>
        <taxon>Ambassidae</taxon>
        <taxon>Parambassis</taxon>
    </lineage>
</organism>
<dbReference type="OrthoDB" id="6132459at2759"/>
<evidence type="ECO:0000256" key="8">
    <source>
        <dbReference type="SAM" id="SignalP"/>
    </source>
</evidence>
<evidence type="ECO:0000256" key="3">
    <source>
        <dbReference type="ARBA" id="ARBA00023027"/>
    </source>
</evidence>
<dbReference type="PROSITE" id="PS50835">
    <property type="entry name" value="IG_LIKE"/>
    <property type="match status" value="1"/>
</dbReference>
<dbReference type="InterPro" id="IPR007110">
    <property type="entry name" value="Ig-like_dom"/>
</dbReference>
<feature type="domain" description="TIR" evidence="9">
    <location>
        <begin position="380"/>
        <end position="542"/>
    </location>
</feature>
<dbReference type="Proteomes" id="UP000515145">
    <property type="component" value="Chromosome 21"/>
</dbReference>
<keyword evidence="7" id="KW-1133">Transmembrane helix</keyword>
<protein>
    <submittedName>
        <fullName evidence="12">Interleukin-1 receptor-like 1 isoform X1</fullName>
    </submittedName>
</protein>
<dbReference type="PROSITE" id="PS50104">
    <property type="entry name" value="TIR"/>
    <property type="match status" value="1"/>
</dbReference>
<gene>
    <name evidence="12" type="primary">LOC114426775</name>
</gene>
<keyword evidence="6" id="KW-0393">Immunoglobulin domain</keyword>
<evidence type="ECO:0000256" key="2">
    <source>
        <dbReference type="ARBA" id="ARBA00022801"/>
    </source>
</evidence>
<evidence type="ECO:0000313" key="12">
    <source>
        <dbReference type="RefSeq" id="XP_028250205.1"/>
    </source>
</evidence>
<dbReference type="InParanoid" id="A0A6P7H522"/>
<dbReference type="RefSeq" id="XP_028250205.1">
    <property type="nucleotide sequence ID" value="XM_028394404.1"/>
</dbReference>
<dbReference type="SUPFAM" id="SSF48726">
    <property type="entry name" value="Immunoglobulin"/>
    <property type="match status" value="3"/>
</dbReference>
<comment type="similarity">
    <text evidence="1">Belongs to the interleukin-1 receptor family.</text>
</comment>
<dbReference type="GeneID" id="114426775"/>
<dbReference type="InterPro" id="IPR035897">
    <property type="entry name" value="Toll_tir_struct_dom_sf"/>
</dbReference>
<dbReference type="GO" id="GO:0007165">
    <property type="term" value="P:signal transduction"/>
    <property type="evidence" value="ECO:0007669"/>
    <property type="project" value="InterPro"/>
</dbReference>
<keyword evidence="5" id="KW-0325">Glycoprotein</keyword>
<feature type="signal peptide" evidence="8">
    <location>
        <begin position="1"/>
        <end position="20"/>
    </location>
</feature>
<keyword evidence="7" id="KW-0812">Transmembrane</keyword>
<keyword evidence="3" id="KW-0520">NAD</keyword>
<evidence type="ECO:0000259" key="10">
    <source>
        <dbReference type="PROSITE" id="PS50835"/>
    </source>
</evidence>
<proteinExistence type="inferred from homology"/>
<dbReference type="InterPro" id="IPR036179">
    <property type="entry name" value="Ig-like_dom_sf"/>
</dbReference>
<dbReference type="Gene3D" id="2.60.40.10">
    <property type="entry name" value="Immunoglobulins"/>
    <property type="match status" value="3"/>
</dbReference>
<dbReference type="PANTHER" id="PTHR11890:SF26">
    <property type="entry name" value="INTERLEUKIN-1 RECEPTOR TYPE 1"/>
    <property type="match status" value="1"/>
</dbReference>
<dbReference type="FunFam" id="3.40.50.10140:FF:000009">
    <property type="entry name" value="X-linked interleukin-1 receptor accessory protein-like 1"/>
    <property type="match status" value="1"/>
</dbReference>
<dbReference type="GO" id="GO:0016787">
    <property type="term" value="F:hydrolase activity"/>
    <property type="evidence" value="ECO:0007669"/>
    <property type="project" value="UniProtKB-KW"/>
</dbReference>
<feature type="chain" id="PRO_5028279742" evidence="8">
    <location>
        <begin position="21"/>
        <end position="556"/>
    </location>
</feature>
<dbReference type="PRINTS" id="PR01537">
    <property type="entry name" value="INTRLKN1R1F"/>
</dbReference>
<dbReference type="SMART" id="SM00409">
    <property type="entry name" value="IG"/>
    <property type="match status" value="3"/>
</dbReference>
<keyword evidence="2" id="KW-0378">Hydrolase</keyword>
<dbReference type="Gene3D" id="3.40.50.10140">
    <property type="entry name" value="Toll/interleukin-1 receptor homology (TIR) domain"/>
    <property type="match status" value="1"/>
</dbReference>
<feature type="transmembrane region" description="Helical" evidence="7">
    <location>
        <begin position="334"/>
        <end position="359"/>
    </location>
</feature>
<evidence type="ECO:0000259" key="9">
    <source>
        <dbReference type="PROSITE" id="PS50104"/>
    </source>
</evidence>
<evidence type="ECO:0000256" key="1">
    <source>
        <dbReference type="ARBA" id="ARBA00009752"/>
    </source>
</evidence>
<evidence type="ECO:0000313" key="11">
    <source>
        <dbReference type="Proteomes" id="UP000515145"/>
    </source>
</evidence>
<evidence type="ECO:0000256" key="7">
    <source>
        <dbReference type="SAM" id="Phobius"/>
    </source>
</evidence>
<accession>A0A6P7H522</accession>
<dbReference type="InterPro" id="IPR013783">
    <property type="entry name" value="Ig-like_fold"/>
</dbReference>
<dbReference type="InterPro" id="IPR003599">
    <property type="entry name" value="Ig_sub"/>
</dbReference>
<dbReference type="InterPro" id="IPR000157">
    <property type="entry name" value="TIR_dom"/>
</dbReference>
<reference evidence="12" key="1">
    <citation type="submission" date="2025-08" db="UniProtKB">
        <authorList>
            <consortium name="RefSeq"/>
        </authorList>
    </citation>
    <scope>IDENTIFICATION</scope>
</reference>
<dbReference type="InterPro" id="IPR015621">
    <property type="entry name" value="IL-1_rcpt_fam"/>
</dbReference>
<evidence type="ECO:0000256" key="6">
    <source>
        <dbReference type="ARBA" id="ARBA00023319"/>
    </source>
</evidence>
<dbReference type="SMART" id="SM00255">
    <property type="entry name" value="TIR"/>
    <property type="match status" value="1"/>
</dbReference>
<sequence length="556" mass="63034">MDASWLFFAVLVIASSQCYSEINDTKCVNSTREHFRLIEGEAFYFWPYSISDPHLPDKVFTWYKTSPQVEPISSDEQARVHYHGGTLLFLNLTLADSGEYSVREMNPGEKTCSNHPVSIIVFDVSHRRSLNLTYGKVKNTDKKKKVLCPDPVKDTCQTFTGTFTWYKDLQFLPGEHDVELWIDMATKKDEGIYTCMCTWTHNNREYNSSGSRELIVPEEVIHKDIQILTPTDKEQFADEGSSIKLNCSIFCGINAKSKCDASWLMNGKPVSQSKGYSQSTNMVIESPSKNTISTAILTIDKVSVEDFQAEFKCVGDGFFTQKITTLTLKQRESIIPLVIGGVCVLVLCALTVVLVKWFAIDLALFFRPYCQPSSPNKDSRVYDAYVVYQTHDMDKATEDMLSEFVTKALPCVLEDKAGYRLFLHGRDAIPGEDRLELVEEYIKKSRRLIVILTPGSESEIATTQTSAMEEFDWQVGLHHALVQRDMCVILIQLGETGPQGYTHLPPGLQHLIRKSPPLKWPKGSPDALSWKSRFWKRVRYLMPATPARKYAQSSVV</sequence>